<name>A0A6L9U0P8_9HYPH</name>
<evidence type="ECO:0000313" key="2">
    <source>
        <dbReference type="EMBL" id="NEI69303.1"/>
    </source>
</evidence>
<sequence>LGLISDKLGLEGGFWSFIGEMNDNLANFGFAVVGIFLMSWLISTVLYKAKGYDSLQINRS</sequence>
<feature type="transmembrane region" description="Helical" evidence="1">
    <location>
        <begin position="25"/>
        <end position="47"/>
    </location>
</feature>
<feature type="non-terminal residue" evidence="2">
    <location>
        <position position="1"/>
    </location>
</feature>
<keyword evidence="1" id="KW-0472">Membrane</keyword>
<keyword evidence="1" id="KW-1133">Transmembrane helix</keyword>
<dbReference type="AlphaFoldDB" id="A0A6L9U0P8"/>
<accession>A0A6L9U0P8</accession>
<keyword evidence="1" id="KW-0812">Transmembrane</keyword>
<organism evidence="2 3">
    <name type="scientific">Rhizobium lusitanum</name>
    <dbReference type="NCBI Taxonomy" id="293958"/>
    <lineage>
        <taxon>Bacteria</taxon>
        <taxon>Pseudomonadati</taxon>
        <taxon>Pseudomonadota</taxon>
        <taxon>Alphaproteobacteria</taxon>
        <taxon>Hyphomicrobiales</taxon>
        <taxon>Rhizobiaceae</taxon>
        <taxon>Rhizobium/Agrobacterium group</taxon>
        <taxon>Rhizobium</taxon>
    </lineage>
</organism>
<comment type="caution">
    <text evidence="2">The sequence shown here is derived from an EMBL/GenBank/DDBJ whole genome shotgun (WGS) entry which is preliminary data.</text>
</comment>
<evidence type="ECO:0000256" key="1">
    <source>
        <dbReference type="SAM" id="Phobius"/>
    </source>
</evidence>
<gene>
    <name evidence="2" type="ORF">GR212_06910</name>
</gene>
<protein>
    <submittedName>
        <fullName evidence="2">HoxN/HupN/NixA family nickel/cobalt transporter</fullName>
    </submittedName>
</protein>
<dbReference type="EMBL" id="WUEY01000003">
    <property type="protein sequence ID" value="NEI69303.1"/>
    <property type="molecule type" value="Genomic_DNA"/>
</dbReference>
<evidence type="ECO:0000313" key="3">
    <source>
        <dbReference type="Proteomes" id="UP000483035"/>
    </source>
</evidence>
<proteinExistence type="predicted"/>
<reference evidence="2 3" key="1">
    <citation type="submission" date="2019-12" db="EMBL/GenBank/DDBJ databases">
        <title>Rhizobium genotypes associated with high levels of biological nitrogen fixation by grain legumes in a temperate-maritime cropping system.</title>
        <authorList>
            <person name="Maluk M."/>
            <person name="Francesc Ferrando Molina F."/>
            <person name="Lopez Del Egido L."/>
            <person name="Lafos M."/>
            <person name="Langarica-Fuentes A."/>
            <person name="Gebre Yohannes G."/>
            <person name="Young M.W."/>
            <person name="Martin P."/>
            <person name="Gantlett R."/>
            <person name="Kenicer G."/>
            <person name="Hawes C."/>
            <person name="Begg G.S."/>
            <person name="Quilliam R.S."/>
            <person name="Squire G.R."/>
            <person name="Poole P.S."/>
            <person name="Young P.W."/>
            <person name="Iannetta P.M."/>
            <person name="James E.K."/>
        </authorList>
    </citation>
    <scope>NUCLEOTIDE SEQUENCE [LARGE SCALE GENOMIC DNA]</scope>
    <source>
        <strain evidence="2 3">JHI1118</strain>
    </source>
</reference>
<dbReference type="Proteomes" id="UP000483035">
    <property type="component" value="Unassembled WGS sequence"/>
</dbReference>